<feature type="region of interest" description="Disordered" evidence="1">
    <location>
        <begin position="188"/>
        <end position="226"/>
    </location>
</feature>
<organism evidence="2 3">
    <name type="scientific">Candidatus Nomurabacteria bacterium RIFCSPLOWO2_12_FULL_44_11</name>
    <dbReference type="NCBI Taxonomy" id="1801796"/>
    <lineage>
        <taxon>Bacteria</taxon>
        <taxon>Candidatus Nomuraibacteriota</taxon>
    </lineage>
</organism>
<name>A0A1F6Y6L2_9BACT</name>
<evidence type="ECO:0000256" key="1">
    <source>
        <dbReference type="SAM" id="MobiDB-lite"/>
    </source>
</evidence>
<comment type="caution">
    <text evidence="2">The sequence shown here is derived from an EMBL/GenBank/DDBJ whole genome shotgun (WGS) entry which is preliminary data.</text>
</comment>
<sequence>MADTIDLLQIKIEEARRKLSEETRRAIDAVSWKATLIGLRESKGYSFEQLGDLEIETELLLCGLLAPEDYPKELEKRMNLPKAKVDELVNDMNQLVFSRMREELVKITERKRIFESQPLPESKVEEKAPVGTLGINKEEIRVLDKAGIKIIPPAGTPDLSTPEIKAPITPPILTQKFSDVFKVQMAQTEHTLDSAPKQTTPSVSAKKEEPKTSYPKGADPYRMPAE</sequence>
<gene>
    <name evidence="2" type="ORF">A3G53_01795</name>
</gene>
<dbReference type="Proteomes" id="UP000178645">
    <property type="component" value="Unassembled WGS sequence"/>
</dbReference>
<evidence type="ECO:0000313" key="3">
    <source>
        <dbReference type="Proteomes" id="UP000178645"/>
    </source>
</evidence>
<protein>
    <submittedName>
        <fullName evidence="2">Uncharacterized protein</fullName>
    </submittedName>
</protein>
<accession>A0A1F6Y6L2</accession>
<proteinExistence type="predicted"/>
<dbReference type="EMBL" id="MFVU01000014">
    <property type="protein sequence ID" value="OGJ01998.1"/>
    <property type="molecule type" value="Genomic_DNA"/>
</dbReference>
<dbReference type="AlphaFoldDB" id="A0A1F6Y6L2"/>
<reference evidence="2 3" key="1">
    <citation type="journal article" date="2016" name="Nat. Commun.">
        <title>Thousands of microbial genomes shed light on interconnected biogeochemical processes in an aquifer system.</title>
        <authorList>
            <person name="Anantharaman K."/>
            <person name="Brown C.T."/>
            <person name="Hug L.A."/>
            <person name="Sharon I."/>
            <person name="Castelle C.J."/>
            <person name="Probst A.J."/>
            <person name="Thomas B.C."/>
            <person name="Singh A."/>
            <person name="Wilkins M.J."/>
            <person name="Karaoz U."/>
            <person name="Brodie E.L."/>
            <person name="Williams K.H."/>
            <person name="Hubbard S.S."/>
            <person name="Banfield J.F."/>
        </authorList>
    </citation>
    <scope>NUCLEOTIDE SEQUENCE [LARGE SCALE GENOMIC DNA]</scope>
</reference>
<evidence type="ECO:0000313" key="2">
    <source>
        <dbReference type="EMBL" id="OGJ01998.1"/>
    </source>
</evidence>